<sequence length="100" mass="10476">MDMKITRNYAAYQNAVSNAKHTEKNISTPAPAAGKARGDAVCISSEGAKKSGASTFAAALSKSMEEGAPADRIAALKQQVQEGTYEVSAEQIARRLMSGL</sequence>
<dbReference type="PATRIC" id="fig|742734.4.peg.2982"/>
<dbReference type="Pfam" id="PF04316">
    <property type="entry name" value="FlgM"/>
    <property type="match status" value="1"/>
</dbReference>
<dbReference type="Proteomes" id="UP000037392">
    <property type="component" value="Unassembled WGS sequence"/>
</dbReference>
<protein>
    <recommendedName>
        <fullName evidence="1">Anti-sigma-28 factor FlgM C-terminal domain-containing protein</fullName>
    </recommendedName>
</protein>
<evidence type="ECO:0000313" key="3">
    <source>
        <dbReference type="Proteomes" id="UP000037392"/>
    </source>
</evidence>
<dbReference type="InterPro" id="IPR035890">
    <property type="entry name" value="Anti-sigma-28_factor_FlgM_sf"/>
</dbReference>
<reference evidence="2 3" key="1">
    <citation type="submission" date="2011-04" db="EMBL/GenBank/DDBJ databases">
        <title>The Genome Sequence of Clostridium citroniae WAL-19142.</title>
        <authorList>
            <consortium name="The Broad Institute Genome Sequencing Platform"/>
            <person name="Earl A."/>
            <person name="Ward D."/>
            <person name="Feldgarden M."/>
            <person name="Gevers D."/>
            <person name="Warren Y.A."/>
            <person name="Tyrrell K.L."/>
            <person name="Citron D.M."/>
            <person name="Goldstein E.J."/>
            <person name="Daigneault M."/>
            <person name="Allen-Vercoe E."/>
            <person name="Young S.K."/>
            <person name="Zeng Q."/>
            <person name="Gargeya S."/>
            <person name="Fitzgerald M."/>
            <person name="Haas B."/>
            <person name="Abouelleil A."/>
            <person name="Alvarado L."/>
            <person name="Arachchi H.M."/>
            <person name="Berlin A."/>
            <person name="Brown A."/>
            <person name="Chapman S.B."/>
            <person name="Chen Z."/>
            <person name="Dunbar C."/>
            <person name="Freedman E."/>
            <person name="Gearin G."/>
            <person name="Gellesch M."/>
            <person name="Goldberg J."/>
            <person name="Griggs A."/>
            <person name="Gujja S."/>
            <person name="Heilman E.R."/>
            <person name="Heiman D."/>
            <person name="Howarth C."/>
            <person name="Larson L."/>
            <person name="Lui A."/>
            <person name="MacDonald P.J."/>
            <person name="Mehta T."/>
            <person name="Montmayeur A."/>
            <person name="Murphy C."/>
            <person name="Neiman D."/>
            <person name="Pearson M."/>
            <person name="Priest M."/>
            <person name="Roberts A."/>
            <person name="Saif S."/>
            <person name="Shea T."/>
            <person name="Shenoy N."/>
            <person name="Sisk P."/>
            <person name="Stolte C."/>
            <person name="Sykes S."/>
            <person name="White J."/>
            <person name="Yandava C."/>
            <person name="Wortman J."/>
            <person name="Nusbaum C."/>
            <person name="Birren B."/>
        </authorList>
    </citation>
    <scope>NUCLEOTIDE SEQUENCE [LARGE SCALE GENOMIC DNA]</scope>
    <source>
        <strain evidence="2 3">WAL-19142</strain>
    </source>
</reference>
<organism evidence="2 3">
    <name type="scientific">[Clostridium] citroniae WAL-19142</name>
    <dbReference type="NCBI Taxonomy" id="742734"/>
    <lineage>
        <taxon>Bacteria</taxon>
        <taxon>Bacillati</taxon>
        <taxon>Bacillota</taxon>
        <taxon>Clostridia</taxon>
        <taxon>Lachnospirales</taxon>
        <taxon>Lachnospiraceae</taxon>
        <taxon>Enterocloster</taxon>
    </lineage>
</organism>
<dbReference type="SUPFAM" id="SSF101498">
    <property type="entry name" value="Anti-sigma factor FlgM"/>
    <property type="match status" value="1"/>
</dbReference>
<gene>
    <name evidence="2" type="ORF">HMPREF9470_02782</name>
</gene>
<dbReference type="GeneID" id="93163275"/>
<dbReference type="InterPro" id="IPR031316">
    <property type="entry name" value="FlgM_C"/>
</dbReference>
<feature type="domain" description="Anti-sigma-28 factor FlgM C-terminal" evidence="1">
    <location>
        <begin position="39"/>
        <end position="97"/>
    </location>
</feature>
<proteinExistence type="predicted"/>
<evidence type="ECO:0000259" key="1">
    <source>
        <dbReference type="Pfam" id="PF04316"/>
    </source>
</evidence>
<dbReference type="RefSeq" id="WP_048930045.1">
    <property type="nucleotide sequence ID" value="NZ_KQ235878.1"/>
</dbReference>
<dbReference type="AlphaFoldDB" id="A0A0J9C0P2"/>
<evidence type="ECO:0000313" key="2">
    <source>
        <dbReference type="EMBL" id="KMW18678.1"/>
    </source>
</evidence>
<accession>A0A0J9C0P2</accession>
<name>A0A0J9C0P2_9FIRM</name>
<comment type="caution">
    <text evidence="2">The sequence shown here is derived from an EMBL/GenBank/DDBJ whole genome shotgun (WGS) entry which is preliminary data.</text>
</comment>
<dbReference type="EMBL" id="ADLK01000022">
    <property type="protein sequence ID" value="KMW18678.1"/>
    <property type="molecule type" value="Genomic_DNA"/>
</dbReference>
<dbReference type="OrthoDB" id="1957024at2"/>